<dbReference type="Proteomes" id="UP000002277">
    <property type="component" value="Chromosome 3"/>
</dbReference>
<dbReference type="GeneTree" id="ENSGT00510000047003"/>
<dbReference type="Pfam" id="PF14904">
    <property type="entry name" value="FAM86"/>
    <property type="match status" value="1"/>
</dbReference>
<accession>A0A2I3TGZ3</accession>
<name>A0A2I3TGZ3_PANTR</name>
<evidence type="ECO:0000259" key="5">
    <source>
        <dbReference type="Pfam" id="PF14904"/>
    </source>
</evidence>
<evidence type="ECO:0000313" key="6">
    <source>
        <dbReference type="Ensembl" id="ENSPTRP00000078535.1"/>
    </source>
</evidence>
<comment type="similarity">
    <text evidence="1">Belongs to the class I-like SAM-binding methyltransferase superfamily. EEF2KMT family.</text>
</comment>
<dbReference type="GO" id="GO:0008168">
    <property type="term" value="F:methyltransferase activity"/>
    <property type="evidence" value="ECO:0007669"/>
    <property type="project" value="UniProtKB-KW"/>
</dbReference>
<evidence type="ECO:0000256" key="2">
    <source>
        <dbReference type="ARBA" id="ARBA00022603"/>
    </source>
</evidence>
<evidence type="ECO:0000313" key="8">
    <source>
        <dbReference type="Proteomes" id="UP000002277"/>
    </source>
</evidence>
<evidence type="ECO:0000256" key="4">
    <source>
        <dbReference type="ARBA" id="ARBA00022691"/>
    </source>
</evidence>
<dbReference type="Ensembl" id="ENSPTRT00000105093.1">
    <property type="protein sequence ID" value="ENSPTRP00000078535.1"/>
    <property type="gene ID" value="ENSPTRG00000051071.1"/>
</dbReference>
<dbReference type="AlphaFoldDB" id="A0A2I3TGZ3"/>
<keyword evidence="3" id="KW-0808">Transferase</keyword>
<keyword evidence="4" id="KW-0949">S-adenosyl-L-methionine</keyword>
<reference evidence="7" key="2">
    <citation type="submission" date="2025-05" db="UniProtKB">
        <authorList>
            <consortium name="Ensembl"/>
        </authorList>
    </citation>
    <scope>IDENTIFICATION</scope>
</reference>
<feature type="domain" description="FAM86 N-terminal" evidence="5">
    <location>
        <begin position="12"/>
        <end position="53"/>
    </location>
</feature>
<protein>
    <recommendedName>
        <fullName evidence="5">FAM86 N-terminal domain-containing protein</fullName>
    </recommendedName>
</protein>
<proteinExistence type="inferred from homology"/>
<organism evidence="7 8">
    <name type="scientific">Pan troglodytes</name>
    <name type="common">Chimpanzee</name>
    <dbReference type="NCBI Taxonomy" id="9598"/>
    <lineage>
        <taxon>Eukaryota</taxon>
        <taxon>Metazoa</taxon>
        <taxon>Chordata</taxon>
        <taxon>Craniata</taxon>
        <taxon>Vertebrata</taxon>
        <taxon>Euteleostomi</taxon>
        <taxon>Mammalia</taxon>
        <taxon>Eutheria</taxon>
        <taxon>Euarchontoglires</taxon>
        <taxon>Primates</taxon>
        <taxon>Haplorrhini</taxon>
        <taxon>Catarrhini</taxon>
        <taxon>Hominidae</taxon>
        <taxon>Pan</taxon>
    </lineage>
</organism>
<dbReference type="InterPro" id="IPR029426">
    <property type="entry name" value="FAM86_N"/>
</dbReference>
<evidence type="ECO:0000256" key="3">
    <source>
        <dbReference type="ARBA" id="ARBA00022679"/>
    </source>
</evidence>
<sequence>MAPEENAGTKLLLQSFERRFLAARTLRSFPWQVGEAKLRDSSDSELLRDILQKVRIPESLGLMTLPPESLRKT</sequence>
<dbReference type="GO" id="GO:0032259">
    <property type="term" value="P:methylation"/>
    <property type="evidence" value="ECO:0007669"/>
    <property type="project" value="UniProtKB-KW"/>
</dbReference>
<evidence type="ECO:0000313" key="7">
    <source>
        <dbReference type="Ensembl" id="ENSPTRP00000088512.1"/>
    </source>
</evidence>
<dbReference type="EMBL" id="AC182633">
    <property type="status" value="NOT_ANNOTATED_CDS"/>
    <property type="molecule type" value="Genomic_DNA"/>
</dbReference>
<reference evidence="6 8" key="1">
    <citation type="journal article" date="2005" name="Nature">
        <title>Initial sequence of the chimpanzee genome and comparison with the human genome.</title>
        <authorList>
            <consortium name="Chimpanzee sequencing and analysis consortium"/>
        </authorList>
    </citation>
    <scope>NUCLEOTIDE SEQUENCE [LARGE SCALE GENOMIC DNA]</scope>
</reference>
<keyword evidence="2" id="KW-0489">Methyltransferase</keyword>
<dbReference type="Bgee" id="ENSPTRG00000051071">
    <property type="expression patterns" value="Expressed in pituitary gland and 20 other cell types or tissues"/>
</dbReference>
<evidence type="ECO:0000256" key="1">
    <source>
        <dbReference type="ARBA" id="ARBA00005511"/>
    </source>
</evidence>
<dbReference type="Ensembl" id="ENSPTRT00000105030.1">
    <property type="protein sequence ID" value="ENSPTRP00000088512.1"/>
    <property type="gene ID" value="ENSPTRG00000052286.1"/>
</dbReference>
<keyword evidence="8" id="KW-1185">Reference proteome</keyword>